<dbReference type="Proteomes" id="UP000242084">
    <property type="component" value="Chromosome 1"/>
</dbReference>
<evidence type="ECO:0000313" key="2">
    <source>
        <dbReference type="EMBL" id="SNV54244.1"/>
    </source>
</evidence>
<dbReference type="KEGG" id="sste:SAMEA4384403_0060"/>
<dbReference type="AlphaFoldDB" id="A0A239Y7P2"/>
<organism evidence="2 3">
    <name type="scientific">Mammaliicoccus stepanovicii</name>
    <dbReference type="NCBI Taxonomy" id="643214"/>
    <lineage>
        <taxon>Bacteria</taxon>
        <taxon>Bacillati</taxon>
        <taxon>Bacillota</taxon>
        <taxon>Bacilli</taxon>
        <taxon>Bacillales</taxon>
        <taxon>Staphylococcaceae</taxon>
        <taxon>Mammaliicoccus</taxon>
    </lineage>
</organism>
<gene>
    <name evidence="2" type="ORF">SAMEA4384403_00060</name>
</gene>
<feature type="compositionally biased region" description="Low complexity" evidence="1">
    <location>
        <begin position="1"/>
        <end position="11"/>
    </location>
</feature>
<dbReference type="RefSeq" id="WP_158245699.1">
    <property type="nucleotide sequence ID" value="NZ_BMDM01000008.1"/>
</dbReference>
<evidence type="ECO:0000256" key="1">
    <source>
        <dbReference type="SAM" id="MobiDB-lite"/>
    </source>
</evidence>
<proteinExistence type="predicted"/>
<dbReference type="EMBL" id="LT906462">
    <property type="protein sequence ID" value="SNV54244.1"/>
    <property type="molecule type" value="Genomic_DNA"/>
</dbReference>
<protein>
    <submittedName>
        <fullName evidence="2">Uncharacterized protein</fullName>
    </submittedName>
</protein>
<name>A0A239Y7P2_9STAP</name>
<reference evidence="2 3" key="1">
    <citation type="submission" date="2017-06" db="EMBL/GenBank/DDBJ databases">
        <authorList>
            <consortium name="Pathogen Informatics"/>
        </authorList>
    </citation>
    <scope>NUCLEOTIDE SEQUENCE [LARGE SCALE GENOMIC DNA]</scope>
    <source>
        <strain evidence="2 3">NCTC13839</strain>
    </source>
</reference>
<evidence type="ECO:0000313" key="3">
    <source>
        <dbReference type="Proteomes" id="UP000242084"/>
    </source>
</evidence>
<keyword evidence="3" id="KW-1185">Reference proteome</keyword>
<accession>A0A239Y7P2</accession>
<feature type="region of interest" description="Disordered" evidence="1">
    <location>
        <begin position="1"/>
        <end position="30"/>
    </location>
</feature>
<sequence length="51" mass="5517">MIAAQGTPTLDGLGGVGGGPHARNEQNEHLPISTNKKLVIDQMFVQWYVNI</sequence>